<sequence>MTKKRFTPSILLNFANAVFGCSASTAPIAAAIARQTVRLPGAALFS</sequence>
<keyword evidence="1" id="KW-0732">Signal</keyword>
<proteinExistence type="predicted"/>
<evidence type="ECO:0000256" key="1">
    <source>
        <dbReference type="SAM" id="SignalP"/>
    </source>
</evidence>
<protein>
    <submittedName>
        <fullName evidence="2">Uncharacterized protein</fullName>
    </submittedName>
</protein>
<keyword evidence="3" id="KW-1185">Reference proteome</keyword>
<dbReference type="AlphaFoldDB" id="A0A4V2UN09"/>
<organism evidence="2 3">
    <name type="scientific">Primorskyibacter sedentarius</name>
    <dbReference type="NCBI Taxonomy" id="745311"/>
    <lineage>
        <taxon>Bacteria</taxon>
        <taxon>Pseudomonadati</taxon>
        <taxon>Pseudomonadota</taxon>
        <taxon>Alphaproteobacteria</taxon>
        <taxon>Rhodobacterales</taxon>
        <taxon>Roseobacteraceae</taxon>
        <taxon>Primorskyibacter</taxon>
    </lineage>
</organism>
<feature type="chain" id="PRO_5020251278" evidence="1">
    <location>
        <begin position="24"/>
        <end position="46"/>
    </location>
</feature>
<dbReference type="EMBL" id="SLZU01000024">
    <property type="protein sequence ID" value="TCS58957.1"/>
    <property type="molecule type" value="Genomic_DNA"/>
</dbReference>
<feature type="signal peptide" evidence="1">
    <location>
        <begin position="1"/>
        <end position="23"/>
    </location>
</feature>
<name>A0A4V2UN09_9RHOB</name>
<accession>A0A4V2UN09</accession>
<dbReference type="PROSITE" id="PS51257">
    <property type="entry name" value="PROKAR_LIPOPROTEIN"/>
    <property type="match status" value="1"/>
</dbReference>
<dbReference type="Proteomes" id="UP000295696">
    <property type="component" value="Unassembled WGS sequence"/>
</dbReference>
<gene>
    <name evidence="2" type="ORF">EDD52_12430</name>
</gene>
<evidence type="ECO:0000313" key="2">
    <source>
        <dbReference type="EMBL" id="TCS58957.1"/>
    </source>
</evidence>
<evidence type="ECO:0000313" key="3">
    <source>
        <dbReference type="Proteomes" id="UP000295696"/>
    </source>
</evidence>
<reference evidence="2 3" key="1">
    <citation type="submission" date="2019-03" db="EMBL/GenBank/DDBJ databases">
        <title>Genomic Encyclopedia of Type Strains, Phase IV (KMG-IV): sequencing the most valuable type-strain genomes for metagenomic binning, comparative biology and taxonomic classification.</title>
        <authorList>
            <person name="Goeker M."/>
        </authorList>
    </citation>
    <scope>NUCLEOTIDE SEQUENCE [LARGE SCALE GENOMIC DNA]</scope>
    <source>
        <strain evidence="2 3">DSM 104836</strain>
    </source>
</reference>
<comment type="caution">
    <text evidence="2">The sequence shown here is derived from an EMBL/GenBank/DDBJ whole genome shotgun (WGS) entry which is preliminary data.</text>
</comment>